<dbReference type="Gene3D" id="3.40.50.1820">
    <property type="entry name" value="alpha/beta hydrolase"/>
    <property type="match status" value="1"/>
</dbReference>
<dbReference type="SUPFAM" id="SSF47336">
    <property type="entry name" value="ACP-like"/>
    <property type="match status" value="6"/>
</dbReference>
<dbReference type="InterPro" id="IPR010060">
    <property type="entry name" value="NRPS_synth"/>
</dbReference>
<dbReference type="InterPro" id="IPR001242">
    <property type="entry name" value="Condensation_dom"/>
</dbReference>
<dbReference type="Gene3D" id="1.10.1200.10">
    <property type="entry name" value="ACP-like"/>
    <property type="match status" value="5"/>
</dbReference>
<feature type="domain" description="Carrier" evidence="7">
    <location>
        <begin position="7238"/>
        <end position="7313"/>
    </location>
</feature>
<evidence type="ECO:0000313" key="9">
    <source>
        <dbReference type="Proteomes" id="UP001205740"/>
    </source>
</evidence>
<dbReference type="Gene3D" id="2.30.38.10">
    <property type="entry name" value="Luciferase, Domain 3"/>
    <property type="match status" value="2"/>
</dbReference>
<reference evidence="8 9" key="1">
    <citation type="submission" date="2022-06" db="EMBL/GenBank/DDBJ databases">
        <title>Genomic Encyclopedia of Archaeal and Bacterial Type Strains, Phase II (KMG-II): from individual species to whole genera.</title>
        <authorList>
            <person name="Goeker M."/>
        </authorList>
    </citation>
    <scope>NUCLEOTIDE SEQUENCE [LARGE SCALE GENOMIC DNA]</scope>
    <source>
        <strain evidence="8 9">DSM 45037</strain>
    </source>
</reference>
<dbReference type="InterPro" id="IPR001031">
    <property type="entry name" value="Thioesterase"/>
</dbReference>
<dbReference type="InterPro" id="IPR023213">
    <property type="entry name" value="CAT-like_dom_sf"/>
</dbReference>
<feature type="domain" description="Carrier" evidence="7">
    <location>
        <begin position="3124"/>
        <end position="3198"/>
    </location>
</feature>
<dbReference type="SMART" id="SM00823">
    <property type="entry name" value="PKS_PP"/>
    <property type="match status" value="6"/>
</dbReference>
<evidence type="ECO:0000259" key="7">
    <source>
        <dbReference type="PROSITE" id="PS50075"/>
    </source>
</evidence>
<dbReference type="Proteomes" id="UP001205740">
    <property type="component" value="Unassembled WGS sequence"/>
</dbReference>
<feature type="domain" description="Carrier" evidence="7">
    <location>
        <begin position="535"/>
        <end position="609"/>
    </location>
</feature>
<dbReference type="NCBIfam" id="NF003417">
    <property type="entry name" value="PRK04813.1"/>
    <property type="match status" value="6"/>
</dbReference>
<name>A0ABT1GX80_9NOCA</name>
<dbReference type="InterPro" id="IPR045851">
    <property type="entry name" value="AMP-bd_C_sf"/>
</dbReference>
<evidence type="ECO:0000256" key="3">
    <source>
        <dbReference type="ARBA" id="ARBA00022553"/>
    </source>
</evidence>
<feature type="domain" description="Carrier" evidence="7">
    <location>
        <begin position="6193"/>
        <end position="6271"/>
    </location>
</feature>
<dbReference type="Gene3D" id="3.30.559.10">
    <property type="entry name" value="Chloramphenicol acetyltransferase-like domain"/>
    <property type="match status" value="8"/>
</dbReference>
<keyword evidence="4" id="KW-0677">Repeat</keyword>
<dbReference type="SUPFAM" id="SSF53474">
    <property type="entry name" value="alpha/beta-Hydrolases"/>
    <property type="match status" value="1"/>
</dbReference>
<evidence type="ECO:0000256" key="4">
    <source>
        <dbReference type="ARBA" id="ARBA00022737"/>
    </source>
</evidence>
<feature type="domain" description="Carrier" evidence="7">
    <location>
        <begin position="2034"/>
        <end position="2108"/>
    </location>
</feature>
<dbReference type="PROSITE" id="PS00455">
    <property type="entry name" value="AMP_BINDING"/>
    <property type="match status" value="6"/>
</dbReference>
<dbReference type="Gene3D" id="3.40.50.12780">
    <property type="entry name" value="N-terminal domain of ligase-like"/>
    <property type="match status" value="4"/>
</dbReference>
<dbReference type="SUPFAM" id="SSF56801">
    <property type="entry name" value="Acetyl-CoA synthetase-like"/>
    <property type="match status" value="6"/>
</dbReference>
<evidence type="ECO:0000256" key="1">
    <source>
        <dbReference type="ARBA" id="ARBA00001957"/>
    </source>
</evidence>
<dbReference type="InterPro" id="IPR042099">
    <property type="entry name" value="ANL_N_sf"/>
</dbReference>
<keyword evidence="3" id="KW-0597">Phosphoprotein</keyword>
<feature type="domain" description="Carrier" evidence="7">
    <location>
        <begin position="4675"/>
        <end position="4749"/>
    </location>
</feature>
<dbReference type="NCBIfam" id="TIGR01720">
    <property type="entry name" value="NRPS-para261"/>
    <property type="match status" value="1"/>
</dbReference>
<protein>
    <submittedName>
        <fullName evidence="8">Non-ribosomal peptide synthase domain TIGR01720/amino acid adenylation domain-containing protein</fullName>
    </submittedName>
</protein>
<evidence type="ECO:0000256" key="6">
    <source>
        <dbReference type="SAM" id="MobiDB-lite"/>
    </source>
</evidence>
<dbReference type="Gene3D" id="3.40.50.980">
    <property type="match status" value="4"/>
</dbReference>
<dbReference type="EMBL" id="JAMTCG010000002">
    <property type="protein sequence ID" value="MCP2159598.1"/>
    <property type="molecule type" value="Genomic_DNA"/>
</dbReference>
<dbReference type="Pfam" id="PF00975">
    <property type="entry name" value="Thioesterase"/>
    <property type="match status" value="1"/>
</dbReference>
<dbReference type="PANTHER" id="PTHR45527:SF1">
    <property type="entry name" value="FATTY ACID SYNTHASE"/>
    <property type="match status" value="1"/>
</dbReference>
<dbReference type="Pfam" id="PF13193">
    <property type="entry name" value="AMP-binding_C"/>
    <property type="match status" value="5"/>
</dbReference>
<evidence type="ECO:0000256" key="2">
    <source>
        <dbReference type="ARBA" id="ARBA00022450"/>
    </source>
</evidence>
<feature type="region of interest" description="Disordered" evidence="6">
    <location>
        <begin position="1292"/>
        <end position="1311"/>
    </location>
</feature>
<accession>A0ABT1GX80</accession>
<dbReference type="PANTHER" id="PTHR45527">
    <property type="entry name" value="NONRIBOSOMAL PEPTIDE SYNTHETASE"/>
    <property type="match status" value="1"/>
</dbReference>
<dbReference type="InterPro" id="IPR029058">
    <property type="entry name" value="AB_hydrolase_fold"/>
</dbReference>
<dbReference type="PROSITE" id="PS50075">
    <property type="entry name" value="CARRIER"/>
    <property type="match status" value="6"/>
</dbReference>
<keyword evidence="9" id="KW-1185">Reference proteome</keyword>
<dbReference type="NCBIfam" id="TIGR01733">
    <property type="entry name" value="AA-adenyl-dom"/>
    <property type="match status" value="6"/>
</dbReference>
<keyword evidence="2" id="KW-0596">Phosphopantetheine</keyword>
<comment type="cofactor">
    <cofactor evidence="1">
        <name>pantetheine 4'-phosphate</name>
        <dbReference type="ChEBI" id="CHEBI:47942"/>
    </cofactor>
</comment>
<organism evidence="8 9">
    <name type="scientific">Williamsia serinedens</name>
    <dbReference type="NCBI Taxonomy" id="391736"/>
    <lineage>
        <taxon>Bacteria</taxon>
        <taxon>Bacillati</taxon>
        <taxon>Actinomycetota</taxon>
        <taxon>Actinomycetes</taxon>
        <taxon>Mycobacteriales</taxon>
        <taxon>Nocardiaceae</taxon>
        <taxon>Williamsia</taxon>
    </lineage>
</organism>
<dbReference type="PROSITE" id="PS00012">
    <property type="entry name" value="PHOSPHOPANTETHEINE"/>
    <property type="match status" value="4"/>
</dbReference>
<dbReference type="CDD" id="cd05930">
    <property type="entry name" value="A_NRPS"/>
    <property type="match status" value="3"/>
</dbReference>
<keyword evidence="5" id="KW-0045">Antibiotic biosynthesis</keyword>
<gene>
    <name evidence="8" type="ORF">LX12_000777</name>
</gene>
<sequence>MQIADVLARLDEWNDRSQPATRSTVPDLLRRQIVATPDAVAVVDETHTLTYADLGERVEDLAAHLRAAGVGAEDVVAIGMHRSAEMVVAVLATMVAGGAFVPVDASWPQQRRMRTARDARIVHALVGQHDAGDWEVSTTTVDLAHWTIRERPAEDLATVDGARLAYIVFTSGSTGTPKGSMIRHEAICERLRWQRDEILHFGTDDASLFKAPLAFDIAINEILLPLVSGGRVVVARPDGERDPEYLLDTIARHGVTFVYLVSSMLDALLELDGPAGGSPSLSGSSLRGLRHVWCGGEVLTPDLFRRFRAHLDTTLYHGYGPAEATIGVSHVIYRDVAERIATSIGSPNPHTQLYVLDEDLRPVGPGVGGELYAAGFLLGRGYVGAPGLTASRFVANPFDDTGSRMYRTGDLARWTEDGALEFLGRADNQVKIRGRRIELEEIESVVADHPQVRSAAVIVRDSTLVAFVTTTARGPADDAAGISAWAADRLPEYMVPGEIHLLDAMPTTTNGKVDRTALTARAREAGGRRAAPVVAPTTARESVLCRVFADVLDRSEVGVDDDFFAAGGDSIVAIRVVGRLRAQGYALRPREMFAHRTPRALAPMLVELDVTADRQAVPQEGPVGPTPITAWLDEIAGDADVLSGFAQGIVLTTPEGLTESDLRAVVTAVVERHGMLRASTDGHAAAMTVPESVGAPEVVVLPTSAAPHRDAAVRSAWEDARTRLDPTVGRMLVVVWLRDHQLLVVVGHHVVVDGIALRVVAEDLAAAHAALRGRGSAVLAEVPVSFRDWAARLRTAAADGVFASETAHWQAVARGAEEPLGDRPLDPTVDTVATERRLVVELDPSDTDRLLSVVPDAIHGRADDAMIAALALAVLRWRSERGIALGDDEVLLELEGHGREADAVDPDGGISGPTDLSRTVGWFTTLFPARVTVDSAAGMGSIVRSVKEQLRRTPSHGVGYGVLRHLAGADIACAPQVLFNYLGRFSLDAPDRTPWSIVSVDSSAVWEDRAATMPLPRLIEVNAEAVDRADGPRLRAVISWPAGAVGAGAVERLAELWTQALRAIAADPTVTGHTPSDFPLVSLTDDDIRDIESRFPAVQTVLPLTPVQQGIWFRSTYEADHDPYVVQQIVDVHGDLDRVRFRAAIDGVVRRHQALSMAVVATSDGTPVAVIAPVPPTEVRWIDGDAVTDVDAVADEERDRGFVLEKAPLMRFAMVSHTPERHTMVQTVHHIVADGWSVPIVLDDIAAAYRDGSTGVSPARIDRHLEWLGRRDVPADRAAWAQYLDGLDAPTRIASADGPGVEPNRGDERHGRRTVRFDGDVAGTARSVGVTPSAIVTAAWAIVLGRVSGTADVTFASAVSGRGGDLAGVDDIVGMLVSTVITRVRVDPGTSVADTARAHAAAELTVIDHQHIPLAEVAQIIGERGDLVDSLLVIENLPGRRDDEIDGDGTPSEDIRLGAVRVVEAPHYPLTVMVSVHSDIRVTVTNDRTVVSDGLADHVASAVVATLAAVVADPGTTPARIRALPATAPAAVGAVDATLLPVALADAAAAHPDTVAVVQGDLRWTHTDLAARAGEIAAALRSAGAGRGSVVAVMLPRTPDAIAAMCAVTAVGAAIMPVDITYPADRIRLMVDTAEPRVIVTTAAVSVPDSAATVLDIDACADPGVDVGSVTTSPVDLTREDAALVVFTSGSTGTPRAVVLPHGALADRLAWGRRRWAASTWLAKSSWAFIDGATELLTPLTSGATVVLADDDRRRDGADLARLVEDTAADQLVAVGSLARVLAGEFGDRLTTVRRWILSGEALEPSTVEAIAAGTPSAVIVNSYGSSEVAGDVLVTEIDDADDITLGTPVPGSDVVVLDHLLSEAPPGVIGDIVVAGGQLARGYLGDPAATATRFVADPRPGAAPGTLLYRTGDRGWVDASGRVVFTGRDDDQISIRGFRVEPREVEAALCRVDGVREAVVLATPALEAVVVGDVHPSGVRASVAETLPAHAVPTAVAVTDSIPLLPNGKRDRTALVALLAAARDARTSKTYVAPTGDAECDVAEVVAGVLGLPSVSATAEFLELGGDSIVAVRVIGHLTRRGWAATGEDVFRGRTVAGIAARLTRAERTADGDVAPFATVTLPDADRERLTAAVSFALDDLWALTPLQRGVYTECVAAGPDDTTYLTQNVFTLNRRVDVDALRSALSDMVAALPQLRVSFHPTRSDDPAATPVVAVVAGSAAVVVAEHDLAGLESARADSALRSVVDADRARPFALDVPPLIRAAVVAMPDGTDRLLLTYHFLLFDGWSRELVLRDLFSRYESHLDGAPAPASDAVVPAPFPRYLQWLQQRDDDGARTAWRDLLGSVAEPTLAAHDHGPDGDPRQLFATIDAELSAAVAASARDLGVTENAVLTAALAVVTGLHAGTSDVVIGVTVAGRPGDVTGVEHTVGPFLTTVPARLDVRAGRAVADVIVDAADQRIAMMAHDHIGLAEITRAAAGDAGATLFDSLFVLQNFLADDTFTDLESRHGIVDVDYRDTTAFPITWVLTPGARIGVKLEYRPGSVAPDTAARMVRALQLALTQMTADTARAVGAVRLQDDDTDVRPPQHDIEPVTIAEMLGARAALVPDVTALVAGDERIDYRELDARVTRMARMLLACGAGPEVVVALDLPRTTDMVVALFAVLRTGAAYLPLERDHPVTRLRTIVDDAAPRIIVTDSAERPVVLAAGESGCHIVDLGDDAVTVTLERLDDSPIRADELGTFASGRDRLEHPAYLIYTSGSTGTPKGVVTPYVGLTNMYANHDEAIFTPTVARSGRDVLAVAHTVSFSFDMSWEELFWLVAGHTVHICDEELRRDAPGLVRYCTDNLVDVINVTPTYAHHLIEEGLLTGTHVPSLVLLGGEAVTDAVWDALRDTDGVVGYNLYGPTEYTINTLGAGTDESVTPTVGRPIHNTAARVLDCALRAVPDGVVGELYIAGAGLARGYHGRPDLTAAAMVADPLGSGGRMYRTGDLVRRRPDGIIDYLGRADDQVKIRGYRVELGEIESVIAALDGVRRCAVVARADAEVPGRKTVVAYVIPTSAPAPGENADVITRIRDAVAATLPSYMVPARYGIVDDLSLTVNGKLDVAALPEPVAPVRGDLRAPRTEAERVVAEVVAQVLGTGAVGLDDDFFALGGDSISSITLASRAAARGVRVTPRDVFRRRTVLAIAAASVSVDAVESVDDPGTGTIPATPMLAETVHARTVLDSFYQSMVLRTPIGMDHDDLVAVLGALRDRHPLLRARVVGGDDWTLVVDEVPGQSAPVDVRTVAEDFGGGRLDAAIAERAAALDPRGGRMLTAAWYPSTETDAGQLLLVVHHVVVDGVSWRIIVDHLARAWEALRDSGTAHLEVTGTSFRRWAELLTDALRPEVVTDQAAGWQRVLAPAVPFGDRPVDPARDTIATTRTVRVSLDSAATADLVGRVPAAVNGTVDDLLLAGLSLAVRAWRTQRTGDTDGRLLVNLEGHGRRPEALGDTGTGVDLAETIGWFTAIHPVAVDAGDVDWPEVIDADAALDRAVKSVKEQIRSTPGTGGGVGVLGYGMLRHVHRHPALQGPAPEILMNYLGRLDGSSGTGGDWAPVDGIGALREGVDPSNPSAALEITAQIGVDGRLVVDLMWPDGILDGDTAEGEAAMADLGERWMTALRALVRAPIGGATPSDFPLVSLSAGDLSALAGEGGAPVAVLPMLPLQAGMYAHSMLLADGDTVTTPGDPYVVQQTAHLVGAVDVARLRRALTAVVARHDALRTRFVATERGAVVQVVDPADTVDLDHHDLRGTPDNDTAPATAADRIAAAELRRPLDLAARPPVRFTLVSLSDTEHRLVQTMHHALADGWSYPLVFADLVEAYRLDEALPRPAVGWPDHVETVAAGDPDSARETWRTVLTDVLGPQAAPTLLAPALPRTTHGENGFRSVSTTAPSAALTAAARSRGVTLGAVVHAAWAVVLGRLTGQDTVVFGSTVSGRAGTTLDVTGVVGLLINTNPLPVAVPASARLGDVVRAVADTQTEVMDAQQIGLADIGRIVGQTSLFDSMVVVENFPDVDPAGGGDDPDALSVTGFTGVDTPHYPVSLVVFPGESTTYEIKYDAAVVSETTARSLADAVTVVVDDWIAMPDRRLADVALTRDDASMIGGRATRAPSTVVDAFLSAVNTVPDTVALTDGTESLTYRDLDRRSAAFASALRSVGARPGGRVAVAMPRGVDLVVAMVAVARSGAAAVPLDIESPADRLRYIVTDAAPDVLVVTEGTRSRVPVPGGVAVYVAGAGVSESSGASDPGGLPAPVCPLPDSPAYLIYTSGSTGRPKAVEMAHASVTAMFASAAEHVDLDGQVWTLFHSIAFDFSVWEVWGALAHRGRLVVVDGDDRRDPERLAALIREQGVTLLSHTPSAFHALAGTVDVATLPVRTVVFGGEALDARRLPALPGTRLVNMYGITETCVHVTAHHVTDDQTGPAATAGVGVIGRPLAGLDVALLDHVLRPVPAGVIGEIYVSGDQLAIGYSGRPDLTATRFVAGPAGERMYRSGDLAYRDHAGDLVYVGRSDQQVSVRGYRVELGEVDHALCAVDGVVDAAAAVGPDTTGRDVLVAAVVTHRAVTDDEIRDAAKPLVPGYMIPVRYARVESIPLTGNGKVDRAAVLASAIDTAVVDTAVLDSSAEPPVPDGPTADVDPVSRLVAVVSELVGRGDVGPDDDFFSLGGDSIVAISLVNRAKAFGLSITPKDVFRLRTARALAATKDTGTAVAPAQPVVDASGESDPGEVLLTPIVHRLSELGGDIRRFCQAVVVQTPAGADAERVRACVAGLIRRHDALRQRLHRPNAFLWSLEVTPHGGVDETATTLPWTVESIRGATDDEREAAVAQASDTAADGLDPDAGVMVSAAFLDAGDLPGRLVLAVHHLAVDAVTWRILLDDLVDAWAGVTPPPATTSLRRYASALTEQSASPARLAEFDHWSAQVAPGAELVPGAATVALTLGDTVEHEVVLDVATTDRFLSTATAAFDVDATELLVASVALAASRVRGPGDLSIDVERHGRDLQEVDLSRTAGWCTSIAPVRLPGAALAAGDDSSVRDIAHVLRAVPGDGLGHGLLRYCNPRTAGVLARGSAPQVMVNYLGRGHAGVDRDWAPTDETVRAEPDPGLGTPYLLEVNAWCRSHAEGTRLHIAIRVPRPGTVRGGDVDDVIGGFDDALTAVIDDIGLATTGARRTQAELSGSDLDALVATHGDDLLDVWDLSPLQQGLWFQATANSADVYVAANAFDLDRRLDASALGAAMGDVMDVHPAMRVGVVTLPSADRQVAVVVDRSVPVTEIDLTGVAPAALDDRLRALGDADRTTPFDLDRPPLIRLTLVHLPGGRDRLLFTYHLLLWDGWSRELVLTALFDAYTRRIGGNAPELARPTATVPDHLRWLAAQDTAASESVWRGLLEDLEEPSLLFPEARGADPALARRVDVELTEDETTALTRGARAAGVTLHALVSTALAVVLGRRLGRDDVVLGTTVAGRPTDIDGLDDVVGVFLNTVPLRVRLAPGATAAEIMRAVTDDRVTTMDHEYLGLGDIQRAVGRGPLFDSLYVLQNFLDDDTFADLEARQGITAVDAVDATHYPLTWVVMPGRRLWCKLEYRPDVVDAETARALLADLHATLLAVAAAPRRPLAASAGAAVVPSCIAGDRVDVGDETIADLLFAQARRTPDRPALTCAGDTVTYVELAQRISDAAAQLAAAGAGPERVVGLALPRSTEMVVALFAVLTTGAAYLPLDLTAPDDRIADIVADAQPTLVVVDDTSRDRLAPCDVPVVTLGSDVPAVADGVSVRPMRSLDHPAYLIYTSGSTGRPKGVVTPYRGLTNMQINHRRAIFEPVVARLRAQHGPDATVTVAHTVSFAFDMSWEELLWLVEGHHVHVCDEDLRRDAAELVRYCAEHEVDVINVTPTYATHLVDEGLLRGPHVPRLVLLGGEAVTDRLWEEFRTTPDLLAYNLYGPTEYTINTLGIGTDDTDRAAVGLPITNTDCVVLDAWLRPVPRGVAGELYIRGVGLARGYHRRPDLTAASFVADIDGGRLYRTGDLVRQRPDGVLDYLGRTDDQVKIRGHRVEPAEVTAALLDVPGVRGGAVVAIDGNSVGQGKRLAAFVIPVGDTGGEFLTRVRSALVDRLPSHLVPSVYAVVDALPLTVNGKLDVRALPEPRPVSGSSRAATSETERRMCAVFATALGLDDEDTDERVGPEDDFFALGGHSLLATRLLALVGERCGVRLRLRDLFDAPTPERLSRRVSELGAGADGGEVGIGPTALVHRADVEEHPLSPAQRQLWLSWQLDPADTAYLYPIAVRVQRRLDHDALRRAVVAVMTRHAPLRSVVADRDGTALAVPLDPVDAAARVEIRTIESEDVASVVDTELSRPFDLTRDLPLRVTQIDCGTGSVLLVTMHHIVADEWSDAVLLGDLDRAYRGEELGSLALTYGDWADWATRELARSVGGATRADAQIAWWRDHLAGVPDEVTVSPDLVRPEATSRPAATVTTRLDARAADAVRALAAQRSATTGMALHAALAVVLRAFGAGDDIVVGTPRSGRADDRLTDVVGYFASTLVTRVDLVDRPRVGALIDRVRDIDLAAHDHADVPFAEVVAAVNPGRVAGRTPLFSVMLGYFRSDRGGDTGDTLFGSPVSDVDAGPREVKVDVNVTCVDHGAGADIDVIVEYDADRYSPSLMESLASAITRVATAMPDAPDASIATLDAVDPPVVRIPRVEVSRGWVGDMEAVAAAHPGTVAVTVGDDAVTYRDLAARVRALADRLTGLGVAPGDVVAVAARRDVGLVVALAAVNRVGAAYLPLDTAVPAERLRHIVDDAQPAVVLADAEVDWSSAPVRLLGEQEWSPVARADDRARRGAGTAAYLIYTSGSTGRPKGVVISHRALDAFRDGVARRFPIRADDRVLATTTVSFDIAVLEILVPLSVGATVVMARRDEVVDPELLAGVIARGQVTVAQATPSLWSSVTRFRDREGRGVDLAGIRVAVGGEALPADLAGELAGRAAQVVNMYGPTEATVWATSAEIETGTGEPSIGTAWHTVTAVVLDDDLRPVPDGVVGELYLGGPQLADGYHRRPDLTAARFVAHPLAGPGGRLYRTGDVVRRRTDGLLEYRGRSDHQVKIRGHRVEPDEVTAALRRLDGVDDAVVVARIADGSVRLDAYVVGSDIDTAAVRGDLGEVLPSYMVPSTVTVLDALPLTPNGKTDRAALPEPEGAGDAVPSDALSGTRREVAEVIGRVLGVTPSSPTDDFFALGGHSLSLVRLHDQLRDVLGVDIGVRVLLASPSVADIADAVDAARQGLSGATADALAPVVRWNTAGTATPVVCLPPASGMCWEYAGLARSLGPGTPVVGLQSRSLTDPAALGGDFADVVAETVDRLDDSVGDGPVVVVGWSFGGVLAPAVVAECVRRGRVVERLVVLDAHAPGSPVPTTVAADPLAVLLRELGVPPAEIESATTNTTLSTDDAARVLAGHDDVLRSLGSDAIAAVIRTYLDSDRLIAQAQLPVVDDVPVDFLEAGSVEPGFDASSASGWHGVFPRMRVTVVPEGHSQMLTGAALGRLADLLR</sequence>
<proteinExistence type="predicted"/>
<dbReference type="InterPro" id="IPR025110">
    <property type="entry name" value="AMP-bd_C"/>
</dbReference>
<dbReference type="Gene3D" id="3.30.300.30">
    <property type="match status" value="6"/>
</dbReference>
<dbReference type="InterPro" id="IPR020845">
    <property type="entry name" value="AMP-binding_CS"/>
</dbReference>
<dbReference type="RefSeq" id="WP_253653232.1">
    <property type="nucleotide sequence ID" value="NZ_BAAAOE010000001.1"/>
</dbReference>
<dbReference type="Pfam" id="PF00501">
    <property type="entry name" value="AMP-binding"/>
    <property type="match status" value="6"/>
</dbReference>
<evidence type="ECO:0000313" key="8">
    <source>
        <dbReference type="EMBL" id="MCP2159598.1"/>
    </source>
</evidence>
<dbReference type="Pfam" id="PF00668">
    <property type="entry name" value="Condensation"/>
    <property type="match status" value="8"/>
</dbReference>
<dbReference type="Pfam" id="PF00550">
    <property type="entry name" value="PP-binding"/>
    <property type="match status" value="6"/>
</dbReference>
<evidence type="ECO:0000256" key="5">
    <source>
        <dbReference type="ARBA" id="ARBA00023194"/>
    </source>
</evidence>
<dbReference type="SUPFAM" id="SSF52777">
    <property type="entry name" value="CoA-dependent acyltransferases"/>
    <property type="match status" value="16"/>
</dbReference>
<dbReference type="InterPro" id="IPR000873">
    <property type="entry name" value="AMP-dep_synth/lig_dom"/>
</dbReference>
<feature type="region of interest" description="Disordered" evidence="6">
    <location>
        <begin position="7219"/>
        <end position="7238"/>
    </location>
</feature>
<dbReference type="InterPro" id="IPR006162">
    <property type="entry name" value="Ppantetheine_attach_site"/>
</dbReference>
<comment type="caution">
    <text evidence="8">The sequence shown here is derived from an EMBL/GenBank/DDBJ whole genome shotgun (WGS) entry which is preliminary data.</text>
</comment>
<dbReference type="InterPro" id="IPR010071">
    <property type="entry name" value="AA_adenyl_dom"/>
</dbReference>
<dbReference type="InterPro" id="IPR009081">
    <property type="entry name" value="PP-bd_ACP"/>
</dbReference>
<dbReference type="InterPro" id="IPR036736">
    <property type="entry name" value="ACP-like_sf"/>
</dbReference>
<dbReference type="InterPro" id="IPR020806">
    <property type="entry name" value="PKS_PP-bd"/>
</dbReference>
<dbReference type="Gene3D" id="3.30.559.30">
    <property type="entry name" value="Nonribosomal peptide synthetase, condensation domain"/>
    <property type="match status" value="8"/>
</dbReference>